<keyword evidence="2" id="KW-1185">Reference proteome</keyword>
<dbReference type="AlphaFoldDB" id="A0A4C1TX91"/>
<comment type="caution">
    <text evidence="1">The sequence shown here is derived from an EMBL/GenBank/DDBJ whole genome shotgun (WGS) entry which is preliminary data.</text>
</comment>
<reference evidence="1 2" key="1">
    <citation type="journal article" date="2019" name="Commun. Biol.">
        <title>The bagworm genome reveals a unique fibroin gene that provides high tensile strength.</title>
        <authorList>
            <person name="Kono N."/>
            <person name="Nakamura H."/>
            <person name="Ohtoshi R."/>
            <person name="Tomita M."/>
            <person name="Numata K."/>
            <person name="Arakawa K."/>
        </authorList>
    </citation>
    <scope>NUCLEOTIDE SEQUENCE [LARGE SCALE GENOMIC DNA]</scope>
</reference>
<name>A0A4C1TX91_EUMVA</name>
<dbReference type="EMBL" id="BGZK01000098">
    <property type="protein sequence ID" value="GBP18504.1"/>
    <property type="molecule type" value="Genomic_DNA"/>
</dbReference>
<dbReference type="Proteomes" id="UP000299102">
    <property type="component" value="Unassembled WGS sequence"/>
</dbReference>
<accession>A0A4C1TX91</accession>
<protein>
    <submittedName>
        <fullName evidence="1">Uncharacterized protein</fullName>
    </submittedName>
</protein>
<evidence type="ECO:0000313" key="2">
    <source>
        <dbReference type="Proteomes" id="UP000299102"/>
    </source>
</evidence>
<proteinExistence type="predicted"/>
<gene>
    <name evidence="1" type="ORF">EVAR_12965_1</name>
</gene>
<sequence>MILLEIAFFVLTFDRNCERLSNRQCTGRMLRSREDTRPFCRLEGENETHCFNTSAADLAYLSELEAQTNVILLMHLKRACHQRHLARLTPFCRERDERVANA</sequence>
<organism evidence="1 2">
    <name type="scientific">Eumeta variegata</name>
    <name type="common">Bagworm moth</name>
    <name type="synonym">Eumeta japonica</name>
    <dbReference type="NCBI Taxonomy" id="151549"/>
    <lineage>
        <taxon>Eukaryota</taxon>
        <taxon>Metazoa</taxon>
        <taxon>Ecdysozoa</taxon>
        <taxon>Arthropoda</taxon>
        <taxon>Hexapoda</taxon>
        <taxon>Insecta</taxon>
        <taxon>Pterygota</taxon>
        <taxon>Neoptera</taxon>
        <taxon>Endopterygota</taxon>
        <taxon>Lepidoptera</taxon>
        <taxon>Glossata</taxon>
        <taxon>Ditrysia</taxon>
        <taxon>Tineoidea</taxon>
        <taxon>Psychidae</taxon>
        <taxon>Oiketicinae</taxon>
        <taxon>Eumeta</taxon>
    </lineage>
</organism>
<evidence type="ECO:0000313" key="1">
    <source>
        <dbReference type="EMBL" id="GBP18504.1"/>
    </source>
</evidence>